<dbReference type="SUPFAM" id="SSF52540">
    <property type="entry name" value="P-loop containing nucleoside triphosphate hydrolases"/>
    <property type="match status" value="1"/>
</dbReference>
<organism evidence="11 12">
    <name type="scientific">Azoarcus indigens</name>
    <dbReference type="NCBI Taxonomy" id="29545"/>
    <lineage>
        <taxon>Bacteria</taxon>
        <taxon>Pseudomonadati</taxon>
        <taxon>Pseudomonadota</taxon>
        <taxon>Betaproteobacteria</taxon>
        <taxon>Rhodocyclales</taxon>
        <taxon>Zoogloeaceae</taxon>
        <taxon>Azoarcus</taxon>
    </lineage>
</organism>
<feature type="domain" description="ABC transmembrane type-1" evidence="10">
    <location>
        <begin position="11"/>
        <end position="289"/>
    </location>
</feature>
<name>A0A4R6DT61_9RHOO</name>
<dbReference type="PROSITE" id="PS50893">
    <property type="entry name" value="ABC_TRANSPORTER_2"/>
    <property type="match status" value="1"/>
</dbReference>
<dbReference type="InterPro" id="IPR005898">
    <property type="entry name" value="Cyc_pep_transpt_SyrD/YojI"/>
</dbReference>
<proteinExistence type="predicted"/>
<evidence type="ECO:0000256" key="3">
    <source>
        <dbReference type="ARBA" id="ARBA00022692"/>
    </source>
</evidence>
<feature type="transmembrane region" description="Helical" evidence="8">
    <location>
        <begin position="119"/>
        <end position="141"/>
    </location>
</feature>
<dbReference type="RefSeq" id="WP_133594059.1">
    <property type="nucleotide sequence ID" value="NZ_SNVV01000018.1"/>
</dbReference>
<dbReference type="InterPro" id="IPR003439">
    <property type="entry name" value="ABC_transporter-like_ATP-bd"/>
</dbReference>
<evidence type="ECO:0000256" key="8">
    <source>
        <dbReference type="SAM" id="Phobius"/>
    </source>
</evidence>
<dbReference type="InterPro" id="IPR027417">
    <property type="entry name" value="P-loop_NTPase"/>
</dbReference>
<dbReference type="NCBIfam" id="TIGR01194">
    <property type="entry name" value="cyc_pep_trnsptr"/>
    <property type="match status" value="1"/>
</dbReference>
<dbReference type="GO" id="GO:0005886">
    <property type="term" value="C:plasma membrane"/>
    <property type="evidence" value="ECO:0007669"/>
    <property type="project" value="UniProtKB-SubCell"/>
</dbReference>
<dbReference type="GO" id="GO:0015833">
    <property type="term" value="P:peptide transport"/>
    <property type="evidence" value="ECO:0007669"/>
    <property type="project" value="InterPro"/>
</dbReference>
<dbReference type="InterPro" id="IPR036640">
    <property type="entry name" value="ABC1_TM_sf"/>
</dbReference>
<keyword evidence="12" id="KW-1185">Reference proteome</keyword>
<evidence type="ECO:0000256" key="7">
    <source>
        <dbReference type="ARBA" id="ARBA00023136"/>
    </source>
</evidence>
<gene>
    <name evidence="11" type="ORF">C7389_11878</name>
</gene>
<evidence type="ECO:0000259" key="10">
    <source>
        <dbReference type="PROSITE" id="PS50929"/>
    </source>
</evidence>
<dbReference type="GO" id="GO:0016887">
    <property type="term" value="F:ATP hydrolysis activity"/>
    <property type="evidence" value="ECO:0007669"/>
    <property type="project" value="InterPro"/>
</dbReference>
<dbReference type="GO" id="GO:0140359">
    <property type="term" value="F:ABC-type transporter activity"/>
    <property type="evidence" value="ECO:0007669"/>
    <property type="project" value="InterPro"/>
</dbReference>
<keyword evidence="7 8" id="KW-0472">Membrane</keyword>
<dbReference type="Pfam" id="PF00005">
    <property type="entry name" value="ABC_tran"/>
    <property type="match status" value="1"/>
</dbReference>
<evidence type="ECO:0000256" key="6">
    <source>
        <dbReference type="ARBA" id="ARBA00022989"/>
    </source>
</evidence>
<evidence type="ECO:0000313" key="11">
    <source>
        <dbReference type="EMBL" id="TDN47769.1"/>
    </source>
</evidence>
<evidence type="ECO:0000313" key="12">
    <source>
        <dbReference type="Proteomes" id="UP000295129"/>
    </source>
</evidence>
<dbReference type="PROSITE" id="PS50929">
    <property type="entry name" value="ABC_TM1F"/>
    <property type="match status" value="1"/>
</dbReference>
<evidence type="ECO:0000256" key="2">
    <source>
        <dbReference type="ARBA" id="ARBA00022475"/>
    </source>
</evidence>
<dbReference type="GO" id="GO:1904680">
    <property type="term" value="F:peptide transmembrane transporter activity"/>
    <property type="evidence" value="ECO:0007669"/>
    <property type="project" value="InterPro"/>
</dbReference>
<keyword evidence="6 8" id="KW-1133">Transmembrane helix</keyword>
<evidence type="ECO:0000256" key="4">
    <source>
        <dbReference type="ARBA" id="ARBA00022741"/>
    </source>
</evidence>
<dbReference type="PANTHER" id="PTHR24221:SF654">
    <property type="entry name" value="ATP-BINDING CASSETTE SUB-FAMILY B MEMBER 6"/>
    <property type="match status" value="1"/>
</dbReference>
<sequence length="551" mass="60366">MLSHLIQQSRWLLLAAAAASVISGVCGVLLLAQITTALTADASRYGSLAWTFAGLALAAMLTRTLSAVLFERLGQHALAELRHYISARVLAADFRRLELAGGPRVQSALSEHSNNVAQFFVSVPAILTNAVVVAGCLVYMALLSWKIFLAAVVAIGLGSLGYHLAHLLAIRHLKTASQEQDKLFGHFRALTEGAKELRLNRAKRRTFGSEVLGSSIEAVRSSRALGMSIFVASASWGSFLIYAFIGLVLFVLVGDVPDRTTIMTGFALVFLYMVTPLEVLLLNIPRANLAKVAADRIEEITREIPGAAMAEAVGVPPPLRLNSLLLKGVKHRYYHEQSDDFFELGPLDLEFRPGTVTFLVGGNGSGKTTLAKLLVGLYAPEAGEVWLNGERIEDFNRDRYRQLFSAIFSDFHLFERLLEASRPDLDEAGNRLLARLHLQHKVKVSGGAFSTQALSQGQRKRLALVVACLEDRPFLIFDEWAADQDPVFKDVFYRELLPELRAQGKAVLVISHDDRYFGLGDRLLRLENGRLVEGAAASPQAERPVLQSTVA</sequence>
<dbReference type="InterPro" id="IPR003593">
    <property type="entry name" value="AAA+_ATPase"/>
</dbReference>
<dbReference type="OrthoDB" id="9760776at2"/>
<protein>
    <submittedName>
        <fullName evidence="11">Putative ATP-binding cassette transporter</fullName>
    </submittedName>
</protein>
<dbReference type="InterPro" id="IPR039421">
    <property type="entry name" value="Type_1_exporter"/>
</dbReference>
<dbReference type="Gene3D" id="3.40.50.300">
    <property type="entry name" value="P-loop containing nucleotide triphosphate hydrolases"/>
    <property type="match status" value="1"/>
</dbReference>
<evidence type="ECO:0000256" key="5">
    <source>
        <dbReference type="ARBA" id="ARBA00022840"/>
    </source>
</evidence>
<dbReference type="PANTHER" id="PTHR24221">
    <property type="entry name" value="ATP-BINDING CASSETTE SUB-FAMILY B"/>
    <property type="match status" value="1"/>
</dbReference>
<dbReference type="Gene3D" id="1.20.1560.10">
    <property type="entry name" value="ABC transporter type 1, transmembrane domain"/>
    <property type="match status" value="1"/>
</dbReference>
<keyword evidence="5 11" id="KW-0067">ATP-binding</keyword>
<keyword evidence="3 8" id="KW-0812">Transmembrane</keyword>
<feature type="transmembrane region" description="Helical" evidence="8">
    <location>
        <begin position="260"/>
        <end position="282"/>
    </location>
</feature>
<reference evidence="11 12" key="1">
    <citation type="submission" date="2019-03" db="EMBL/GenBank/DDBJ databases">
        <title>Genomic Encyclopedia of Type Strains, Phase IV (KMG-IV): sequencing the most valuable type-strain genomes for metagenomic binning, comparative biology and taxonomic classification.</title>
        <authorList>
            <person name="Goeker M."/>
        </authorList>
    </citation>
    <scope>NUCLEOTIDE SEQUENCE [LARGE SCALE GENOMIC DNA]</scope>
    <source>
        <strain evidence="11 12">DSM 12121</strain>
    </source>
</reference>
<dbReference type="SMART" id="SM00382">
    <property type="entry name" value="AAA"/>
    <property type="match status" value="1"/>
</dbReference>
<feature type="transmembrane region" description="Helical" evidence="8">
    <location>
        <begin position="229"/>
        <end position="254"/>
    </location>
</feature>
<dbReference type="SUPFAM" id="SSF90123">
    <property type="entry name" value="ABC transporter transmembrane region"/>
    <property type="match status" value="1"/>
</dbReference>
<accession>A0A4R6DT61</accession>
<feature type="transmembrane region" description="Helical" evidence="8">
    <location>
        <begin position="49"/>
        <end position="70"/>
    </location>
</feature>
<keyword evidence="4" id="KW-0547">Nucleotide-binding</keyword>
<feature type="transmembrane region" description="Helical" evidence="8">
    <location>
        <begin position="147"/>
        <end position="170"/>
    </location>
</feature>
<evidence type="ECO:0000259" key="9">
    <source>
        <dbReference type="PROSITE" id="PS50893"/>
    </source>
</evidence>
<dbReference type="GO" id="GO:0005524">
    <property type="term" value="F:ATP binding"/>
    <property type="evidence" value="ECO:0007669"/>
    <property type="project" value="UniProtKB-KW"/>
</dbReference>
<dbReference type="GO" id="GO:0034040">
    <property type="term" value="F:ATPase-coupled lipid transmembrane transporter activity"/>
    <property type="evidence" value="ECO:0007669"/>
    <property type="project" value="TreeGrafter"/>
</dbReference>
<dbReference type="EMBL" id="SNVV01000018">
    <property type="protein sequence ID" value="TDN47769.1"/>
    <property type="molecule type" value="Genomic_DNA"/>
</dbReference>
<comment type="caution">
    <text evidence="11">The sequence shown here is derived from an EMBL/GenBank/DDBJ whole genome shotgun (WGS) entry which is preliminary data.</text>
</comment>
<keyword evidence="2" id="KW-1003">Cell membrane</keyword>
<dbReference type="InterPro" id="IPR011527">
    <property type="entry name" value="ABC1_TM_dom"/>
</dbReference>
<comment type="subcellular location">
    <subcellularLocation>
        <location evidence="1">Cell membrane</location>
        <topology evidence="1">Multi-pass membrane protein</topology>
    </subcellularLocation>
</comment>
<dbReference type="AlphaFoldDB" id="A0A4R6DT61"/>
<feature type="domain" description="ABC transporter" evidence="9">
    <location>
        <begin position="319"/>
        <end position="550"/>
    </location>
</feature>
<evidence type="ECO:0000256" key="1">
    <source>
        <dbReference type="ARBA" id="ARBA00004651"/>
    </source>
</evidence>
<dbReference type="Proteomes" id="UP000295129">
    <property type="component" value="Unassembled WGS sequence"/>
</dbReference>